<proteinExistence type="inferred from homology"/>
<dbReference type="EMBL" id="BAABAE010000001">
    <property type="protein sequence ID" value="GAA3729731.1"/>
    <property type="molecule type" value="Genomic_DNA"/>
</dbReference>
<dbReference type="PANTHER" id="PTHR42734">
    <property type="entry name" value="METAL TRANSPORT SYSTEM ATP-BINDING PROTEIN TM_0124-RELATED"/>
    <property type="match status" value="1"/>
</dbReference>
<evidence type="ECO:0000259" key="5">
    <source>
        <dbReference type="PROSITE" id="PS50893"/>
    </source>
</evidence>
<sequence>MTAATLSFGDRTLWNNLNLEIQPGEFVAVLGGNGTGKTSLLRVILGQQRLSAGAIELFGRPVARGSKGIGYIPQQKLLEQGTPLRARDLVALGVDGQRWGLPVPSRAVRHRVDEVLEAVGATEYADVPVAMLSGGEQQRIRVGQSIAAHPRLLLCDEPLLSLDLHHQRTVSELINEQRTATGAAVVFVTHDVNPVLPFVDRVLYLAGGRFSVGTPDEVLRSEVLSSMYNTPVEVIRSRGRVAVLGAPEGYGVHDHLEHHVRPSGVIG</sequence>
<dbReference type="InterPro" id="IPR003439">
    <property type="entry name" value="ABC_transporter-like_ATP-bd"/>
</dbReference>
<comment type="similarity">
    <text evidence="1">Belongs to the ABC transporter superfamily.</text>
</comment>
<gene>
    <name evidence="6" type="ORF">GCM10022239_02980</name>
</gene>
<dbReference type="Gene3D" id="3.40.50.300">
    <property type="entry name" value="P-loop containing nucleotide triphosphate hydrolases"/>
    <property type="match status" value="1"/>
</dbReference>
<evidence type="ECO:0000256" key="3">
    <source>
        <dbReference type="ARBA" id="ARBA00022741"/>
    </source>
</evidence>
<accession>A0ABP7F1W6</accession>
<evidence type="ECO:0000256" key="4">
    <source>
        <dbReference type="ARBA" id="ARBA00022840"/>
    </source>
</evidence>
<dbReference type="PROSITE" id="PS00211">
    <property type="entry name" value="ABC_TRANSPORTER_1"/>
    <property type="match status" value="1"/>
</dbReference>
<dbReference type="PANTHER" id="PTHR42734:SF17">
    <property type="entry name" value="METAL TRANSPORT SYSTEM ATP-BINDING PROTEIN TM_0124-RELATED"/>
    <property type="match status" value="1"/>
</dbReference>
<evidence type="ECO:0000313" key="7">
    <source>
        <dbReference type="Proteomes" id="UP001501004"/>
    </source>
</evidence>
<protein>
    <submittedName>
        <fullName evidence="6">Metal ABC transporter ATP-binding protein</fullName>
    </submittedName>
</protein>
<evidence type="ECO:0000313" key="6">
    <source>
        <dbReference type="EMBL" id="GAA3729731.1"/>
    </source>
</evidence>
<evidence type="ECO:0000256" key="2">
    <source>
        <dbReference type="ARBA" id="ARBA00022448"/>
    </source>
</evidence>
<keyword evidence="4 6" id="KW-0067">ATP-binding</keyword>
<keyword evidence="7" id="KW-1185">Reference proteome</keyword>
<dbReference type="Proteomes" id="UP001501004">
    <property type="component" value="Unassembled WGS sequence"/>
</dbReference>
<comment type="caution">
    <text evidence="6">The sequence shown here is derived from an EMBL/GenBank/DDBJ whole genome shotgun (WGS) entry which is preliminary data.</text>
</comment>
<reference evidence="7" key="1">
    <citation type="journal article" date="2019" name="Int. J. Syst. Evol. Microbiol.">
        <title>The Global Catalogue of Microorganisms (GCM) 10K type strain sequencing project: providing services to taxonomists for standard genome sequencing and annotation.</title>
        <authorList>
            <consortium name="The Broad Institute Genomics Platform"/>
            <consortium name="The Broad Institute Genome Sequencing Center for Infectious Disease"/>
            <person name="Wu L."/>
            <person name="Ma J."/>
        </authorList>
    </citation>
    <scope>NUCLEOTIDE SEQUENCE [LARGE SCALE GENOMIC DNA]</scope>
    <source>
        <strain evidence="7">JCM 16949</strain>
    </source>
</reference>
<dbReference type="SUPFAM" id="SSF52540">
    <property type="entry name" value="P-loop containing nucleoside triphosphate hydrolases"/>
    <property type="match status" value="1"/>
</dbReference>
<dbReference type="InterPro" id="IPR003593">
    <property type="entry name" value="AAA+_ATPase"/>
</dbReference>
<dbReference type="PROSITE" id="PS50893">
    <property type="entry name" value="ABC_TRANSPORTER_2"/>
    <property type="match status" value="1"/>
</dbReference>
<dbReference type="InterPro" id="IPR027417">
    <property type="entry name" value="P-loop_NTPase"/>
</dbReference>
<organism evidence="6 7">
    <name type="scientific">Leifsonella bigeumensis</name>
    <dbReference type="NCBI Taxonomy" id="433643"/>
    <lineage>
        <taxon>Bacteria</taxon>
        <taxon>Bacillati</taxon>
        <taxon>Actinomycetota</taxon>
        <taxon>Actinomycetes</taxon>
        <taxon>Micrococcales</taxon>
        <taxon>Microbacteriaceae</taxon>
        <taxon>Leifsonella</taxon>
    </lineage>
</organism>
<keyword evidence="3" id="KW-0547">Nucleotide-binding</keyword>
<dbReference type="InterPro" id="IPR050153">
    <property type="entry name" value="Metal_Ion_Import_ABC"/>
</dbReference>
<name>A0ABP7F1W6_9MICO</name>
<dbReference type="SMART" id="SM00382">
    <property type="entry name" value="AAA"/>
    <property type="match status" value="1"/>
</dbReference>
<keyword evidence="2" id="KW-0813">Transport</keyword>
<dbReference type="GO" id="GO:0005524">
    <property type="term" value="F:ATP binding"/>
    <property type="evidence" value="ECO:0007669"/>
    <property type="project" value="UniProtKB-KW"/>
</dbReference>
<dbReference type="RefSeq" id="WP_344753529.1">
    <property type="nucleotide sequence ID" value="NZ_BAABAE010000001.1"/>
</dbReference>
<dbReference type="Pfam" id="PF00005">
    <property type="entry name" value="ABC_tran"/>
    <property type="match status" value="1"/>
</dbReference>
<dbReference type="InterPro" id="IPR017871">
    <property type="entry name" value="ABC_transporter-like_CS"/>
</dbReference>
<feature type="domain" description="ABC transporter" evidence="5">
    <location>
        <begin position="1"/>
        <end position="232"/>
    </location>
</feature>
<evidence type="ECO:0000256" key="1">
    <source>
        <dbReference type="ARBA" id="ARBA00005417"/>
    </source>
</evidence>